<sequence length="183" mass="18933">MTDSPTLLTTRAHTLGQQLIARHWQLVTAESCTGGWIAKVLTDSAGSSAWFDRGFVTYSNAAKTDMLGVPAALIARDGAVSPAVVRAMAIGALHASHAQMSVAVSGIAGPGGGSATKPVGMVCLAWGMRAAAASDAPIQVMTRTVQLRGDRAQIRAATVRLALARLLILLKNEDVANESPLCS</sequence>
<dbReference type="InterPro" id="IPR008136">
    <property type="entry name" value="CinA_C"/>
</dbReference>
<dbReference type="Proteomes" id="UP000548632">
    <property type="component" value="Unassembled WGS sequence"/>
</dbReference>
<dbReference type="AlphaFoldDB" id="A0A839H285"/>
<comment type="caution">
    <text evidence="2">The sequence shown here is derived from an EMBL/GenBank/DDBJ whole genome shotgun (WGS) entry which is preliminary data.</text>
</comment>
<dbReference type="Gene3D" id="3.90.950.20">
    <property type="entry name" value="CinA-like"/>
    <property type="match status" value="1"/>
</dbReference>
<evidence type="ECO:0000259" key="1">
    <source>
        <dbReference type="Pfam" id="PF02464"/>
    </source>
</evidence>
<feature type="domain" description="CinA C-terminal" evidence="1">
    <location>
        <begin position="11"/>
        <end position="167"/>
    </location>
</feature>
<dbReference type="NCBIfam" id="TIGR00199">
    <property type="entry name" value="PncC_domain"/>
    <property type="match status" value="1"/>
</dbReference>
<keyword evidence="2" id="KW-0378">Hydrolase</keyword>
<gene>
    <name evidence="2" type="ORF">HUK38_00220</name>
</gene>
<dbReference type="InterPro" id="IPR036653">
    <property type="entry name" value="CinA-like_C"/>
</dbReference>
<dbReference type="RefSeq" id="WP_182581761.1">
    <property type="nucleotide sequence ID" value="NZ_JABVCQ010000001.1"/>
</dbReference>
<protein>
    <submittedName>
        <fullName evidence="2">Nicotinamide-nucleotide amidohydrolase family protein</fullName>
    </submittedName>
</protein>
<dbReference type="EMBL" id="JABVCQ010000001">
    <property type="protein sequence ID" value="MBB1124655.1"/>
    <property type="molecule type" value="Genomic_DNA"/>
</dbReference>
<dbReference type="Pfam" id="PF02464">
    <property type="entry name" value="CinA"/>
    <property type="match status" value="1"/>
</dbReference>
<name>A0A839H285_9GAMM</name>
<evidence type="ECO:0000313" key="2">
    <source>
        <dbReference type="EMBL" id="MBB1124655.1"/>
    </source>
</evidence>
<dbReference type="SUPFAM" id="SSF142433">
    <property type="entry name" value="CinA-like"/>
    <property type="match status" value="1"/>
</dbReference>
<keyword evidence="3" id="KW-1185">Reference proteome</keyword>
<dbReference type="GO" id="GO:0016787">
    <property type="term" value="F:hydrolase activity"/>
    <property type="evidence" value="ECO:0007669"/>
    <property type="project" value="UniProtKB-KW"/>
</dbReference>
<accession>A0A839H285</accession>
<reference evidence="2 3" key="1">
    <citation type="journal article" date="2020" name="Arch. Microbiol.">
        <title>The genome sequence of the giant phototrophic gammaproteobacterium Thiospirillum jenense gives insight into its physiological properties and phylogenetic relationships.</title>
        <authorList>
            <person name="Imhoff J.F."/>
            <person name="Meyer T.E."/>
            <person name="Kyndt J.A."/>
        </authorList>
    </citation>
    <scope>NUCLEOTIDE SEQUENCE [LARGE SCALE GENOMIC DNA]</scope>
    <source>
        <strain evidence="2 3">DSM 216</strain>
    </source>
</reference>
<organism evidence="2 3">
    <name type="scientific">Thiospirillum jenense</name>
    <dbReference type="NCBI Taxonomy" id="1653858"/>
    <lineage>
        <taxon>Bacteria</taxon>
        <taxon>Pseudomonadati</taxon>
        <taxon>Pseudomonadota</taxon>
        <taxon>Gammaproteobacteria</taxon>
        <taxon>Chromatiales</taxon>
        <taxon>Chromatiaceae</taxon>
        <taxon>Thiospirillum</taxon>
    </lineage>
</organism>
<evidence type="ECO:0000313" key="3">
    <source>
        <dbReference type="Proteomes" id="UP000548632"/>
    </source>
</evidence>
<proteinExistence type="predicted"/>